<proteinExistence type="predicted"/>
<dbReference type="RefSeq" id="WP_344234751.1">
    <property type="nucleotide sequence ID" value="NZ_BAAAPH010000011.1"/>
</dbReference>
<name>A0ABN2DFB3_9ACTN</name>
<gene>
    <name evidence="1" type="ORF">GCM10009804_36380</name>
</gene>
<reference evidence="1 2" key="1">
    <citation type="journal article" date="2019" name="Int. J. Syst. Evol. Microbiol.">
        <title>The Global Catalogue of Microorganisms (GCM) 10K type strain sequencing project: providing services to taxonomists for standard genome sequencing and annotation.</title>
        <authorList>
            <consortium name="The Broad Institute Genomics Platform"/>
            <consortium name="The Broad Institute Genome Sequencing Center for Infectious Disease"/>
            <person name="Wu L."/>
            <person name="Ma J."/>
        </authorList>
    </citation>
    <scope>NUCLEOTIDE SEQUENCE [LARGE SCALE GENOMIC DNA]</scope>
    <source>
        <strain evidence="1 2">JCM 15572</strain>
    </source>
</reference>
<accession>A0ABN2DFB3</accession>
<evidence type="ECO:0000313" key="2">
    <source>
        <dbReference type="Proteomes" id="UP001501705"/>
    </source>
</evidence>
<organism evidence="1 2">
    <name type="scientific">Kribbella hippodromi</name>
    <dbReference type="NCBI Taxonomy" id="434347"/>
    <lineage>
        <taxon>Bacteria</taxon>
        <taxon>Bacillati</taxon>
        <taxon>Actinomycetota</taxon>
        <taxon>Actinomycetes</taxon>
        <taxon>Propionibacteriales</taxon>
        <taxon>Kribbellaceae</taxon>
        <taxon>Kribbella</taxon>
    </lineage>
</organism>
<evidence type="ECO:0000313" key="1">
    <source>
        <dbReference type="EMBL" id="GAA1576449.1"/>
    </source>
</evidence>
<protein>
    <submittedName>
        <fullName evidence="1">Uncharacterized protein</fullName>
    </submittedName>
</protein>
<keyword evidence="2" id="KW-1185">Reference proteome</keyword>
<dbReference type="Proteomes" id="UP001501705">
    <property type="component" value="Unassembled WGS sequence"/>
</dbReference>
<comment type="caution">
    <text evidence="1">The sequence shown here is derived from an EMBL/GenBank/DDBJ whole genome shotgun (WGS) entry which is preliminary data.</text>
</comment>
<sequence length="84" mass="9176">MQLDLRGEQIVALKFIGKDPNSPNTNSPTVWLDETDGSLVIQGWKLDETTTAEVNATAPVPDHETVLRIPARMAPYLKEAMGDG</sequence>
<dbReference type="EMBL" id="BAAAPH010000011">
    <property type="protein sequence ID" value="GAA1576449.1"/>
    <property type="molecule type" value="Genomic_DNA"/>
</dbReference>